<dbReference type="PROSITE" id="PS50885">
    <property type="entry name" value="HAMP"/>
    <property type="match status" value="1"/>
</dbReference>
<dbReference type="InterPro" id="IPR001610">
    <property type="entry name" value="PAC"/>
</dbReference>
<evidence type="ECO:0000256" key="8">
    <source>
        <dbReference type="ARBA" id="ARBA00023136"/>
    </source>
</evidence>
<evidence type="ECO:0000256" key="10">
    <source>
        <dbReference type="PROSITE-ProRule" id="PRU00284"/>
    </source>
</evidence>
<dbReference type="InterPro" id="IPR051310">
    <property type="entry name" value="MCP_chemotaxis"/>
</dbReference>
<dbReference type="SMART" id="SM00304">
    <property type="entry name" value="HAMP"/>
    <property type="match status" value="1"/>
</dbReference>
<keyword evidence="6 11" id="KW-0812">Transmembrane</keyword>
<accession>A0A843YSA9</accession>
<gene>
    <name evidence="15" type="ORF">GEV47_17400</name>
</gene>
<dbReference type="Gene3D" id="1.10.287.950">
    <property type="entry name" value="Methyl-accepting chemotaxis protein"/>
    <property type="match status" value="1"/>
</dbReference>
<keyword evidence="16" id="KW-1185">Reference proteome</keyword>
<feature type="transmembrane region" description="Helical" evidence="11">
    <location>
        <begin position="201"/>
        <end position="228"/>
    </location>
</feature>
<evidence type="ECO:0000256" key="2">
    <source>
        <dbReference type="ARBA" id="ARBA00022475"/>
    </source>
</evidence>
<protein>
    <submittedName>
        <fullName evidence="15">PAS domain-containing protein</fullName>
    </submittedName>
</protein>
<proteinExistence type="inferred from homology"/>
<dbReference type="SUPFAM" id="SSF55785">
    <property type="entry name" value="PYP-like sensor domain (PAS domain)"/>
    <property type="match status" value="1"/>
</dbReference>
<dbReference type="RefSeq" id="WP_153236078.1">
    <property type="nucleotide sequence ID" value="NZ_WINI01000009.1"/>
</dbReference>
<dbReference type="InterPro" id="IPR003660">
    <property type="entry name" value="HAMP_dom"/>
</dbReference>
<feature type="domain" description="HAMP" evidence="14">
    <location>
        <begin position="222"/>
        <end position="274"/>
    </location>
</feature>
<dbReference type="EMBL" id="WINI01000009">
    <property type="protein sequence ID" value="MQR02455.1"/>
    <property type="molecule type" value="Genomic_DNA"/>
</dbReference>
<dbReference type="SMART" id="SM00086">
    <property type="entry name" value="PAC"/>
    <property type="match status" value="1"/>
</dbReference>
<evidence type="ECO:0000259" key="14">
    <source>
        <dbReference type="PROSITE" id="PS50885"/>
    </source>
</evidence>
<evidence type="ECO:0000256" key="5">
    <source>
        <dbReference type="ARBA" id="ARBA00022519"/>
    </source>
</evidence>
<comment type="similarity">
    <text evidence="9">Belongs to the methyl-accepting chemotaxis (MCP) protein family.</text>
</comment>
<keyword evidence="4" id="KW-0145">Chemotaxis</keyword>
<keyword evidence="8 11" id="KW-0472">Membrane</keyword>
<keyword evidence="7 11" id="KW-1133">Transmembrane helix</keyword>
<dbReference type="AlphaFoldDB" id="A0A843YSA9"/>
<dbReference type="PROSITE" id="PS50111">
    <property type="entry name" value="CHEMOTAXIS_TRANSDUC_2"/>
    <property type="match status" value="1"/>
</dbReference>
<keyword evidence="10" id="KW-0807">Transducer</keyword>
<dbReference type="PRINTS" id="PR00260">
    <property type="entry name" value="CHEMTRNSDUCR"/>
</dbReference>
<dbReference type="InterPro" id="IPR004089">
    <property type="entry name" value="MCPsignal_dom"/>
</dbReference>
<dbReference type="PANTHER" id="PTHR43531:SF14">
    <property type="entry name" value="METHYL-ACCEPTING CHEMOTAXIS PROTEIN I-RELATED"/>
    <property type="match status" value="1"/>
</dbReference>
<dbReference type="InterPro" id="IPR013655">
    <property type="entry name" value="PAS_fold_3"/>
</dbReference>
<evidence type="ECO:0000256" key="4">
    <source>
        <dbReference type="ARBA" id="ARBA00022500"/>
    </source>
</evidence>
<dbReference type="InterPro" id="IPR000014">
    <property type="entry name" value="PAS"/>
</dbReference>
<dbReference type="FunFam" id="3.30.450.20:FF:000046">
    <property type="entry name" value="Aerotaxis sensor receptor"/>
    <property type="match status" value="1"/>
</dbReference>
<comment type="caution">
    <text evidence="15">The sequence shown here is derived from an EMBL/GenBank/DDBJ whole genome shotgun (WGS) entry which is preliminary data.</text>
</comment>
<keyword evidence="2" id="KW-1003">Cell membrane</keyword>
<evidence type="ECO:0000256" key="6">
    <source>
        <dbReference type="ARBA" id="ARBA00022692"/>
    </source>
</evidence>
<dbReference type="NCBIfam" id="TIGR00229">
    <property type="entry name" value="sensory_box"/>
    <property type="match status" value="1"/>
</dbReference>
<dbReference type="Proteomes" id="UP000451565">
    <property type="component" value="Unassembled WGS sequence"/>
</dbReference>
<comment type="subcellular location">
    <subcellularLocation>
        <location evidence="1">Cell inner membrane</location>
        <topology evidence="1">Multi-pass membrane protein</topology>
    </subcellularLocation>
</comment>
<reference evidence="15 16" key="1">
    <citation type="submission" date="2019-10" db="EMBL/GenBank/DDBJ databases">
        <title>Glaciimonas soli sp. nov., a psychrophilic bacterium isolated from the forest soil of a high elevation mountain in Taiwan.</title>
        <authorList>
            <person name="Wang L.-T."/>
            <person name="Shieh W.Y."/>
        </authorList>
    </citation>
    <scope>NUCLEOTIDE SEQUENCE [LARGE SCALE GENOMIC DNA]</scope>
    <source>
        <strain evidence="15 16">GS1</strain>
    </source>
</reference>
<dbReference type="CDD" id="cd06225">
    <property type="entry name" value="HAMP"/>
    <property type="match status" value="1"/>
</dbReference>
<dbReference type="InterPro" id="IPR035965">
    <property type="entry name" value="PAS-like_dom_sf"/>
</dbReference>
<keyword evidence="3" id="KW-0488">Methylation</keyword>
<evidence type="ECO:0000259" key="13">
    <source>
        <dbReference type="PROSITE" id="PS50112"/>
    </source>
</evidence>
<dbReference type="FunFam" id="1.10.287.950:FF:000001">
    <property type="entry name" value="Methyl-accepting chemotaxis sensory transducer"/>
    <property type="match status" value="1"/>
</dbReference>
<feature type="transmembrane region" description="Helical" evidence="11">
    <location>
        <begin position="169"/>
        <end position="189"/>
    </location>
</feature>
<evidence type="ECO:0000256" key="3">
    <source>
        <dbReference type="ARBA" id="ARBA00022481"/>
    </source>
</evidence>
<evidence type="ECO:0000313" key="16">
    <source>
        <dbReference type="Proteomes" id="UP000451565"/>
    </source>
</evidence>
<keyword evidence="5" id="KW-0997">Cell inner membrane</keyword>
<dbReference type="GO" id="GO:0004888">
    <property type="term" value="F:transmembrane signaling receptor activity"/>
    <property type="evidence" value="ECO:0007669"/>
    <property type="project" value="InterPro"/>
</dbReference>
<feature type="domain" description="PAS" evidence="13">
    <location>
        <begin position="14"/>
        <end position="76"/>
    </location>
</feature>
<dbReference type="PROSITE" id="PS50112">
    <property type="entry name" value="PAS"/>
    <property type="match status" value="1"/>
</dbReference>
<dbReference type="Pfam" id="PF00015">
    <property type="entry name" value="MCPsignal"/>
    <property type="match status" value="1"/>
</dbReference>
<evidence type="ECO:0000256" key="11">
    <source>
        <dbReference type="SAM" id="Phobius"/>
    </source>
</evidence>
<evidence type="ECO:0000256" key="7">
    <source>
        <dbReference type="ARBA" id="ARBA00022989"/>
    </source>
</evidence>
<evidence type="ECO:0000313" key="15">
    <source>
        <dbReference type="EMBL" id="MQR02455.1"/>
    </source>
</evidence>
<dbReference type="PANTHER" id="PTHR43531">
    <property type="entry name" value="PROTEIN ICFG"/>
    <property type="match status" value="1"/>
</dbReference>
<dbReference type="OrthoDB" id="9806477at2"/>
<dbReference type="SUPFAM" id="SSF58104">
    <property type="entry name" value="Methyl-accepting chemotaxis protein (MCP) signaling domain"/>
    <property type="match status" value="1"/>
</dbReference>
<name>A0A843YSA9_9BURK</name>
<evidence type="ECO:0000259" key="12">
    <source>
        <dbReference type="PROSITE" id="PS50111"/>
    </source>
</evidence>
<dbReference type="Gene3D" id="3.30.450.20">
    <property type="entry name" value="PAS domain"/>
    <property type="match status" value="1"/>
</dbReference>
<dbReference type="GO" id="GO:0052131">
    <property type="term" value="P:positive aerotaxis"/>
    <property type="evidence" value="ECO:0007669"/>
    <property type="project" value="UniProtKB-ARBA"/>
</dbReference>
<feature type="domain" description="Methyl-accepting transducer" evidence="12">
    <location>
        <begin position="279"/>
        <end position="508"/>
    </location>
</feature>
<organism evidence="15 16">
    <name type="scientific">Glaciimonas soli</name>
    <dbReference type="NCBI Taxonomy" id="2590999"/>
    <lineage>
        <taxon>Bacteria</taxon>
        <taxon>Pseudomonadati</taxon>
        <taxon>Pseudomonadota</taxon>
        <taxon>Betaproteobacteria</taxon>
        <taxon>Burkholderiales</taxon>
        <taxon>Oxalobacteraceae</taxon>
        <taxon>Glaciimonas</taxon>
    </lineage>
</organism>
<dbReference type="GO" id="GO:0005886">
    <property type="term" value="C:plasma membrane"/>
    <property type="evidence" value="ECO:0007669"/>
    <property type="project" value="UniProtKB-SubCell"/>
</dbReference>
<dbReference type="Pfam" id="PF00672">
    <property type="entry name" value="HAMP"/>
    <property type="match status" value="1"/>
</dbReference>
<evidence type="ECO:0000256" key="9">
    <source>
        <dbReference type="ARBA" id="ARBA00029447"/>
    </source>
</evidence>
<dbReference type="CDD" id="cd00130">
    <property type="entry name" value="PAS"/>
    <property type="match status" value="1"/>
</dbReference>
<evidence type="ECO:0000256" key="1">
    <source>
        <dbReference type="ARBA" id="ARBA00004429"/>
    </source>
</evidence>
<dbReference type="GO" id="GO:0007165">
    <property type="term" value="P:signal transduction"/>
    <property type="evidence" value="ECO:0007669"/>
    <property type="project" value="UniProtKB-KW"/>
</dbReference>
<dbReference type="Pfam" id="PF08447">
    <property type="entry name" value="PAS_3"/>
    <property type="match status" value="1"/>
</dbReference>
<dbReference type="InterPro" id="IPR004090">
    <property type="entry name" value="Chemotax_Me-accpt_rcpt"/>
</dbReference>
<dbReference type="SMART" id="SM00283">
    <property type="entry name" value="MA"/>
    <property type="match status" value="1"/>
</dbReference>
<sequence>MRLNMPVSNVEYELNDTQTIVSTTDTQGNITYANPYFIHVSGFTEQELLGAPQNILRHPDMPAEAFADMWRTIKNGQSWTGIVKNRCKNGDFYWVQANVTPVIENGRPVGYMSVRTKPGRKQVEKAAALYKKMKDGNRDKIVIDQGTANKSGILARLVSLRNISLGKRVAWNLGFLICVLVVFATNNFLWPESMQQTARGWLTALAAIAIVSASYFWYSLYSAVIVPLKQAVRVSQVMAGGDLTCDINTVRKDDIGQLLRSLRQLRVNLNSIVGDVRSNFEQIGIATEEIAVGNADLSRRTESQATALEETASSMEQLASTVAQNSNNATQANEMADGASQVAGKGGDIVSQVVTTMGDIRSSSKEIVSIISIIESIAFQTNILALNAAVEAARAGEQGRGFAVVAAEVRNLAQRSATAAKEIKHLIDVSVEKVEAGTVLAEHAGVTMREIIHSVQRVSNIMGDIATASREQNSGIAQVNVAVAQMDEVTHKNAALVEQAAAAAGSLQDQTMKLVQALTVFKLGR</sequence>